<dbReference type="InterPro" id="IPR003593">
    <property type="entry name" value="AAA+_ATPase"/>
</dbReference>
<reference evidence="4" key="1">
    <citation type="thesis" date="2020" institute="Technische Universitat Dresden" country="Dresden, Germany">
        <title>The Agarolytic System of Microbulbifer elongatus PORT2, Isolated from Batu Karas, Pangandaran West Java Indonesia.</title>
        <authorList>
            <person name="Anggraeni S.R."/>
        </authorList>
    </citation>
    <scope>NUCLEOTIDE SEQUENCE</scope>
    <source>
        <strain evidence="4">PORT2</strain>
    </source>
</reference>
<comment type="caution">
    <text evidence="4">The sequence shown here is derived from an EMBL/GenBank/DDBJ whole genome shotgun (WGS) entry which is preliminary data.</text>
</comment>
<dbReference type="PROSITE" id="PS00211">
    <property type="entry name" value="ABC_TRANSPORTER_1"/>
    <property type="match status" value="1"/>
</dbReference>
<organism evidence="4 5">
    <name type="scientific">Microbulbifer elongatus</name>
    <dbReference type="NCBI Taxonomy" id="86173"/>
    <lineage>
        <taxon>Bacteria</taxon>
        <taxon>Pseudomonadati</taxon>
        <taxon>Pseudomonadota</taxon>
        <taxon>Gammaproteobacteria</taxon>
        <taxon>Cellvibrionales</taxon>
        <taxon>Microbulbiferaceae</taxon>
        <taxon>Microbulbifer</taxon>
    </lineage>
</organism>
<evidence type="ECO:0000313" key="5">
    <source>
        <dbReference type="Proteomes" id="UP001205566"/>
    </source>
</evidence>
<proteinExistence type="predicted"/>
<gene>
    <name evidence="4" type="ORF">HXX02_12550</name>
</gene>
<dbReference type="InterPro" id="IPR017871">
    <property type="entry name" value="ABC_transporter-like_CS"/>
</dbReference>
<evidence type="ECO:0000259" key="3">
    <source>
        <dbReference type="PROSITE" id="PS50893"/>
    </source>
</evidence>
<dbReference type="GO" id="GO:0005524">
    <property type="term" value="F:ATP binding"/>
    <property type="evidence" value="ECO:0007669"/>
    <property type="project" value="UniProtKB-KW"/>
</dbReference>
<dbReference type="InterPro" id="IPR027417">
    <property type="entry name" value="P-loop_NTPase"/>
</dbReference>
<dbReference type="RefSeq" id="WP_255875237.1">
    <property type="nucleotide sequence ID" value="NZ_JACASI010000033.1"/>
</dbReference>
<evidence type="ECO:0000256" key="1">
    <source>
        <dbReference type="ARBA" id="ARBA00022741"/>
    </source>
</evidence>
<dbReference type="SUPFAM" id="SSF52540">
    <property type="entry name" value="P-loop containing nucleoside triphosphate hydrolases"/>
    <property type="match status" value="1"/>
</dbReference>
<dbReference type="InterPro" id="IPR015854">
    <property type="entry name" value="ABC_transpr_LolD-like"/>
</dbReference>
<dbReference type="Proteomes" id="UP001205566">
    <property type="component" value="Unassembled WGS sequence"/>
</dbReference>
<dbReference type="PROSITE" id="PS50893">
    <property type="entry name" value="ABC_TRANSPORTER_2"/>
    <property type="match status" value="1"/>
</dbReference>
<dbReference type="EMBL" id="JACASI010000033">
    <property type="protein sequence ID" value="MCQ3830278.1"/>
    <property type="molecule type" value="Genomic_DNA"/>
</dbReference>
<sequence>MNAIAIEQLCFAYAGGAPVLEIADWQVPQGSRVFLRGPSGSGKSTLLNLLSSTLVARKGQGKVQILGQSLSALSNRGRDRFRAQRIGVVFQQFNLIPYLSVMDNLHLAAHFGRGGDVRERATHLITQLKLPVDLLKRPAQALSVGQQQRVAIARALINRPQLLLVDEPTSALDRDARDAFVQLLMENYASEESTLIFVSHDTTLAQHFPVTADMRDLNKAWNPEATDVA</sequence>
<evidence type="ECO:0000256" key="2">
    <source>
        <dbReference type="ARBA" id="ARBA00022840"/>
    </source>
</evidence>
<dbReference type="InterPro" id="IPR003439">
    <property type="entry name" value="ABC_transporter-like_ATP-bd"/>
</dbReference>
<accession>A0ABT1P2B9</accession>
<keyword evidence="2 4" id="KW-0067">ATP-binding</keyword>
<dbReference type="Pfam" id="PF00005">
    <property type="entry name" value="ABC_tran"/>
    <property type="match status" value="1"/>
</dbReference>
<keyword evidence="5" id="KW-1185">Reference proteome</keyword>
<protein>
    <submittedName>
        <fullName evidence="4">ATP-binding cassette domain-containing protein</fullName>
    </submittedName>
</protein>
<evidence type="ECO:0000313" key="4">
    <source>
        <dbReference type="EMBL" id="MCQ3830278.1"/>
    </source>
</evidence>
<dbReference type="SMART" id="SM00382">
    <property type="entry name" value="AAA"/>
    <property type="match status" value="1"/>
</dbReference>
<dbReference type="PANTHER" id="PTHR24220">
    <property type="entry name" value="IMPORT ATP-BINDING PROTEIN"/>
    <property type="match status" value="1"/>
</dbReference>
<keyword evidence="1" id="KW-0547">Nucleotide-binding</keyword>
<dbReference type="Gene3D" id="3.40.50.300">
    <property type="entry name" value="P-loop containing nucleotide triphosphate hydrolases"/>
    <property type="match status" value="1"/>
</dbReference>
<dbReference type="PANTHER" id="PTHR24220:SF611">
    <property type="entry name" value="ATP-BINDING COMPONENT OF ABC TRANSPORTER-RELATED"/>
    <property type="match status" value="1"/>
</dbReference>
<feature type="domain" description="ABC transporter" evidence="3">
    <location>
        <begin position="4"/>
        <end position="229"/>
    </location>
</feature>
<name>A0ABT1P2B9_9GAMM</name>